<dbReference type="Proteomes" id="UP000094378">
    <property type="component" value="Chromosome"/>
</dbReference>
<evidence type="ECO:0000256" key="1">
    <source>
        <dbReference type="SAM" id="MobiDB-lite"/>
    </source>
</evidence>
<proteinExistence type="predicted"/>
<keyword evidence="3" id="KW-1185">Reference proteome</keyword>
<evidence type="ECO:0000313" key="2">
    <source>
        <dbReference type="EMBL" id="AOG60787.1"/>
    </source>
</evidence>
<organism evidence="2 3">
    <name type="scientific">Spiroplasma helicoides</name>
    <dbReference type="NCBI Taxonomy" id="216938"/>
    <lineage>
        <taxon>Bacteria</taxon>
        <taxon>Bacillati</taxon>
        <taxon>Mycoplasmatota</taxon>
        <taxon>Mollicutes</taxon>
        <taxon>Entomoplasmatales</taxon>
        <taxon>Spiroplasmataceae</taxon>
        <taxon>Spiroplasma</taxon>
    </lineage>
</organism>
<accession>A0A1B3SLI4</accession>
<dbReference type="KEGG" id="shj:SHELI_v1c08380"/>
<sequence length="870" mass="102255">MSIVASSAQVYACDSGGYNGNIAPWDNRPHNDNDSNNSDNNNNNSNNNDQNGNNDQNNNSNDETKPSRSEQRDYDTISQYKSETVYVRNIRIKSDIEKFISKALSVENNNENSNFKVQVFEQKKTFVVKFGSSKLRLEIKYELRKNVIDYIKNDLKLKMIDFDTLDLETLDVGRDYSKLYKKLKEELKFPEMISESWFNKDSDFDKDYNYMNKILFNFDDIYANYDQDRSNWFEYYKNKFEGKLNVKFLPEKRIDILVDKDLSMTQRNLKSSDIYNHYVNKTNFKENYSRYKIEKNGFVVDSSYYDLKVTYKNDFLGDFATNRDNSYLIDLSRDISKVIDNNTGIYENNVAVWRKNIIEEVKAKSKDSTEEILNNLDININEAKRTFSVDVKKSALGPFCKYENRVEGKLIGPLSAKNYIKNTYLGLMEKNTVYQNETVSKPNIARYISSLNGYKITENDITINNEKTIFQDHKLDIDFKLSRYTSDKDYLVGKIIFTFDWYDKNANSKNDKYLKLERNSNLYYKKTIMLDRKNNDMLIILDNADSLFALKIYRQTTQKYVDIDLYKKIGIDDLEINNIFKLDTNLLLVSTNKGIYKVSLSFEDNIKDCTVLDINGIKDKIDTFYMNSVKMVNDKMVIDIGGLLYLFENYKYKATISPQTINKNVESYELVGSKLVYYCKDNTVYYVDLQANVTSEIKINENSINNKNFKIEFLIKEDNIYIFTNNYQVPNRKLWALYKYDIKSKNLSSRLEMVEFSANNNINSIEYDNKGNILLFVQSSLSTQVRTIKRVVTLRENDIKKDLANKARYIFNSNYWMFEGDKNQDVLDYHLVDSYGELIDGVYIVKQCFVLEYTNDTIIYWVEYAFNEKS</sequence>
<feature type="region of interest" description="Disordered" evidence="1">
    <location>
        <begin position="23"/>
        <end position="76"/>
    </location>
</feature>
<dbReference type="EMBL" id="CP017015">
    <property type="protein sequence ID" value="AOG60787.1"/>
    <property type="molecule type" value="Genomic_DNA"/>
</dbReference>
<dbReference type="STRING" id="216938.SHELI_v1c08380"/>
<evidence type="ECO:0000313" key="3">
    <source>
        <dbReference type="Proteomes" id="UP000094378"/>
    </source>
</evidence>
<reference evidence="2 3" key="1">
    <citation type="submission" date="2016-08" db="EMBL/GenBank/DDBJ databases">
        <title>Complete genome sequence of Spiroplasma helicoides TABS-2 (DSM 22551).</title>
        <authorList>
            <person name="Shen W.-Y."/>
            <person name="Lo W.-S."/>
            <person name="Lai Y.-C."/>
            <person name="Kuo C.-H."/>
        </authorList>
    </citation>
    <scope>NUCLEOTIDE SEQUENCE [LARGE SCALE GENOMIC DNA]</scope>
    <source>
        <strain evidence="2 3">TABS-2</strain>
    </source>
</reference>
<feature type="compositionally biased region" description="Basic and acidic residues" evidence="1">
    <location>
        <begin position="62"/>
        <end position="75"/>
    </location>
</feature>
<dbReference type="AlphaFoldDB" id="A0A1B3SLI4"/>
<feature type="compositionally biased region" description="Low complexity" evidence="1">
    <location>
        <begin position="34"/>
        <end position="61"/>
    </location>
</feature>
<name>A0A1B3SLI4_9MOLU</name>
<protein>
    <submittedName>
        <fullName evidence="2">Uncharacterized protein</fullName>
    </submittedName>
</protein>
<gene>
    <name evidence="2" type="ORF">SHELI_v1c08380</name>
</gene>